<reference evidence="6 7" key="1">
    <citation type="submission" date="2016-10" db="EMBL/GenBank/DDBJ databases">
        <authorList>
            <person name="de Groot N.N."/>
        </authorList>
    </citation>
    <scope>NUCLEOTIDE SEQUENCE [LARGE SCALE GENOMIC DNA]</scope>
    <source>
        <strain evidence="6 7">DSM 16077</strain>
    </source>
</reference>
<dbReference type="Proteomes" id="UP000199759">
    <property type="component" value="Unassembled WGS sequence"/>
</dbReference>
<proteinExistence type="predicted"/>
<evidence type="ECO:0000313" key="7">
    <source>
        <dbReference type="Proteomes" id="UP000199759"/>
    </source>
</evidence>
<keyword evidence="4" id="KW-0411">Iron-sulfur</keyword>
<dbReference type="OrthoDB" id="9794175at2"/>
<evidence type="ECO:0000259" key="5">
    <source>
        <dbReference type="PROSITE" id="PS51296"/>
    </source>
</evidence>
<dbReference type="Gene3D" id="2.102.10.10">
    <property type="entry name" value="Rieske [2Fe-2S] iron-sulphur domain"/>
    <property type="match status" value="1"/>
</dbReference>
<dbReference type="PANTHER" id="PTHR40261:SF1">
    <property type="entry name" value="RIESKE DOMAIN-CONTAINING PROTEIN"/>
    <property type="match status" value="1"/>
</dbReference>
<dbReference type="PROSITE" id="PS51296">
    <property type="entry name" value="RIESKE"/>
    <property type="match status" value="1"/>
</dbReference>
<dbReference type="InterPro" id="IPR017941">
    <property type="entry name" value="Rieske_2Fe-2S"/>
</dbReference>
<keyword evidence="6" id="KW-0560">Oxidoreductase</keyword>
<dbReference type="CDD" id="cd03467">
    <property type="entry name" value="Rieske"/>
    <property type="match status" value="1"/>
</dbReference>
<keyword evidence="2" id="KW-0479">Metal-binding</keyword>
<feature type="domain" description="Rieske" evidence="5">
    <location>
        <begin position="14"/>
        <end position="115"/>
    </location>
</feature>
<dbReference type="RefSeq" id="WP_091770041.1">
    <property type="nucleotide sequence ID" value="NZ_FNHG01000010.1"/>
</dbReference>
<keyword evidence="3" id="KW-0408">Iron</keyword>
<accession>A0A1G9SWE0</accession>
<protein>
    <submittedName>
        <fullName evidence="6">Ferredoxin subunit of nitrite reductase or a ring-hydroxylating dioxygenase</fullName>
    </submittedName>
</protein>
<dbReference type="STRING" id="144026.SAMN04488568_11094"/>
<keyword evidence="6" id="KW-0223">Dioxygenase</keyword>
<evidence type="ECO:0000256" key="2">
    <source>
        <dbReference type="ARBA" id="ARBA00022723"/>
    </source>
</evidence>
<keyword evidence="7" id="KW-1185">Reference proteome</keyword>
<keyword evidence="1" id="KW-0001">2Fe-2S</keyword>
<dbReference type="EMBL" id="FNHG01000010">
    <property type="protein sequence ID" value="SDM39677.1"/>
    <property type="molecule type" value="Genomic_DNA"/>
</dbReference>
<dbReference type="Pfam" id="PF00355">
    <property type="entry name" value="Rieske"/>
    <property type="match status" value="1"/>
</dbReference>
<dbReference type="SUPFAM" id="SSF50022">
    <property type="entry name" value="ISP domain"/>
    <property type="match status" value="1"/>
</dbReference>
<dbReference type="InterPro" id="IPR036922">
    <property type="entry name" value="Rieske_2Fe-2S_sf"/>
</dbReference>
<gene>
    <name evidence="6" type="ORF">SAMN04488568_11094</name>
</gene>
<dbReference type="GO" id="GO:0046872">
    <property type="term" value="F:metal ion binding"/>
    <property type="evidence" value="ECO:0007669"/>
    <property type="project" value="UniProtKB-KW"/>
</dbReference>
<organism evidence="6 7">
    <name type="scientific">Maricaulis salignorans</name>
    <dbReference type="NCBI Taxonomy" id="144026"/>
    <lineage>
        <taxon>Bacteria</taxon>
        <taxon>Pseudomonadati</taxon>
        <taxon>Pseudomonadota</taxon>
        <taxon>Alphaproteobacteria</taxon>
        <taxon>Maricaulales</taxon>
        <taxon>Maricaulaceae</taxon>
        <taxon>Maricaulis</taxon>
    </lineage>
</organism>
<evidence type="ECO:0000256" key="4">
    <source>
        <dbReference type="ARBA" id="ARBA00023014"/>
    </source>
</evidence>
<dbReference type="AlphaFoldDB" id="A0A1G9SWE0"/>
<evidence type="ECO:0000313" key="6">
    <source>
        <dbReference type="EMBL" id="SDM39677.1"/>
    </source>
</evidence>
<dbReference type="PANTHER" id="PTHR40261">
    <property type="match status" value="1"/>
</dbReference>
<evidence type="ECO:0000256" key="1">
    <source>
        <dbReference type="ARBA" id="ARBA00022714"/>
    </source>
</evidence>
<sequence>MTGMPVSGLPKAGTVLGHLDDLPDPGARASTWNDGAVILVRRGQTVTAFLNTCPHAQRPLNLPGGKVMLHEGQFIVCPVHGASFAATDGVCVGGPAAGYGLTGVEVEVVGGEVRVV</sequence>
<dbReference type="GO" id="GO:0051213">
    <property type="term" value="F:dioxygenase activity"/>
    <property type="evidence" value="ECO:0007669"/>
    <property type="project" value="UniProtKB-KW"/>
</dbReference>
<evidence type="ECO:0000256" key="3">
    <source>
        <dbReference type="ARBA" id="ARBA00023004"/>
    </source>
</evidence>
<dbReference type="GO" id="GO:0051537">
    <property type="term" value="F:2 iron, 2 sulfur cluster binding"/>
    <property type="evidence" value="ECO:0007669"/>
    <property type="project" value="UniProtKB-KW"/>
</dbReference>
<name>A0A1G9SWE0_9PROT</name>